<dbReference type="Gene3D" id="3.60.20.10">
    <property type="entry name" value="Glutamine Phosphoribosylpyrophosphate, subunit 1, domain 1"/>
    <property type="match status" value="1"/>
</dbReference>
<evidence type="ECO:0000313" key="10">
    <source>
        <dbReference type="EMBL" id="KAG5178907.1"/>
    </source>
</evidence>
<comment type="similarity">
    <text evidence="2">In the C-terminal section; belongs to the purine/pyrimidine phosphoribosyltransferase family.</text>
</comment>
<evidence type="ECO:0000256" key="8">
    <source>
        <dbReference type="SAM" id="MobiDB-lite"/>
    </source>
</evidence>
<dbReference type="Proteomes" id="UP000664859">
    <property type="component" value="Unassembled WGS sequence"/>
</dbReference>
<dbReference type="Gene3D" id="3.40.50.2020">
    <property type="match status" value="1"/>
</dbReference>
<dbReference type="GO" id="GO:0004044">
    <property type="term" value="F:amidophosphoribosyltransferase activity"/>
    <property type="evidence" value="ECO:0007669"/>
    <property type="project" value="UniProtKB-EC"/>
</dbReference>
<dbReference type="InterPro" id="IPR000836">
    <property type="entry name" value="PRTase_dom"/>
</dbReference>
<comment type="pathway">
    <text evidence="1">Purine metabolism; IMP biosynthesis via de novo pathway; N(1)-(5-phospho-D-ribosyl)glycinamide from 5-phospho-alpha-D-ribose 1-diphosphate: step 1/2.</text>
</comment>
<dbReference type="GO" id="GO:0006189">
    <property type="term" value="P:'de novo' IMP biosynthetic process"/>
    <property type="evidence" value="ECO:0007669"/>
    <property type="project" value="UniProtKB-UniPathway"/>
</dbReference>
<gene>
    <name evidence="10" type="ORF">JKP88DRAFT_270460</name>
</gene>
<keyword evidence="5 10" id="KW-0808">Transferase</keyword>
<dbReference type="InterPro" id="IPR029057">
    <property type="entry name" value="PRTase-like"/>
</dbReference>
<evidence type="ECO:0000256" key="5">
    <source>
        <dbReference type="ARBA" id="ARBA00022679"/>
    </source>
</evidence>
<feature type="compositionally biased region" description="Low complexity" evidence="8">
    <location>
        <begin position="553"/>
        <end position="569"/>
    </location>
</feature>
<dbReference type="HAMAP" id="MF_01931">
    <property type="entry name" value="PurF"/>
    <property type="match status" value="1"/>
</dbReference>
<protein>
    <recommendedName>
        <fullName evidence="3">amidophosphoribosyltransferase</fullName>
        <ecNumber evidence="3">2.4.2.14</ecNumber>
    </recommendedName>
</protein>
<dbReference type="EMBL" id="JAFCMP010000511">
    <property type="protein sequence ID" value="KAG5178907.1"/>
    <property type="molecule type" value="Genomic_DNA"/>
</dbReference>
<sequence length="615" mass="66772">MCGIVGILLADRDAAVNQELYDGLTMLQHRGQDAAGMVVGDKARRMHIHKDCGLVRDVFKLQHMIKLLGFYGIAHCRYPTAGNSSNVHEAQPFVTHIPFGLCIAHNGNLTNTKEMQQELCHRYHFNTDSDSELMLSVLADELLAQPAPANGASAAAGSTAASLLSPERLFAAARGLMARARGGYAALLMVAGHGVLAFRDPHGIRPLCFGSRASAVGGGASDFVMASESVAIESLGYTMQRDVRPGEAIWFGLDGTVRAQMCHDAPVLSPCVFEYVYFGRPDSIIDGVSVYRARQLMGTYLADKIKRQYNLSDIDVVCPVPDTSRVSAVQCALQLGLPYEEGLTKNRYIARTFIMPGQEKRRANVRKKLNPIRSVFEGKRVLLIDDSIVRGTTSSQIIQMCRDQGALKVYFCSASPPVRYPNVYGIDMPVQSELIAYGRDEVAIAKELGADWVVFSDIEDMKQSVLRLSEEAAIGRLDCSCFDGEYVTGDIDEAYFERLKDVRSDARLMGPIAPTTSASAADAAAPAANGRANGGQSQLVHTNGDLSFEQVPEESSPSSADPAADPAAAGEERDEVEVPASALNGQRRGRQIAGINKHVSNDDYRRLKDRFSGWS</sequence>
<evidence type="ECO:0000256" key="7">
    <source>
        <dbReference type="ARBA" id="ARBA00022962"/>
    </source>
</evidence>
<evidence type="ECO:0000256" key="2">
    <source>
        <dbReference type="ARBA" id="ARBA00010138"/>
    </source>
</evidence>
<feature type="region of interest" description="Disordered" evidence="8">
    <location>
        <begin position="517"/>
        <end position="615"/>
    </location>
</feature>
<dbReference type="SUPFAM" id="SSF56235">
    <property type="entry name" value="N-terminal nucleophile aminohydrolases (Ntn hydrolases)"/>
    <property type="match status" value="1"/>
</dbReference>
<evidence type="ECO:0000256" key="1">
    <source>
        <dbReference type="ARBA" id="ARBA00005209"/>
    </source>
</evidence>
<dbReference type="OrthoDB" id="191723at2759"/>
<feature type="domain" description="Glutamine amidotransferase type-2" evidence="9">
    <location>
        <begin position="2"/>
        <end position="254"/>
    </location>
</feature>
<dbReference type="GO" id="GO:0009113">
    <property type="term" value="P:purine nucleobase biosynthetic process"/>
    <property type="evidence" value="ECO:0007669"/>
    <property type="project" value="InterPro"/>
</dbReference>
<keyword evidence="4 10" id="KW-0328">Glycosyltransferase</keyword>
<evidence type="ECO:0000259" key="9">
    <source>
        <dbReference type="PROSITE" id="PS51278"/>
    </source>
</evidence>
<keyword evidence="11" id="KW-1185">Reference proteome</keyword>
<proteinExistence type="inferred from homology"/>
<evidence type="ECO:0000256" key="3">
    <source>
        <dbReference type="ARBA" id="ARBA00011941"/>
    </source>
</evidence>
<dbReference type="NCBIfam" id="TIGR01134">
    <property type="entry name" value="purF"/>
    <property type="match status" value="1"/>
</dbReference>
<accession>A0A835YP19</accession>
<feature type="compositionally biased region" description="Basic and acidic residues" evidence="8">
    <location>
        <begin position="599"/>
        <end position="615"/>
    </location>
</feature>
<dbReference type="EC" id="2.4.2.14" evidence="3"/>
<dbReference type="UniPathway" id="UPA00074">
    <property type="reaction ID" value="UER00124"/>
</dbReference>
<evidence type="ECO:0000313" key="11">
    <source>
        <dbReference type="Proteomes" id="UP000664859"/>
    </source>
</evidence>
<reference evidence="10" key="1">
    <citation type="submission" date="2021-02" db="EMBL/GenBank/DDBJ databases">
        <title>First Annotated Genome of the Yellow-green Alga Tribonema minus.</title>
        <authorList>
            <person name="Mahan K.M."/>
        </authorList>
    </citation>
    <scope>NUCLEOTIDE SEQUENCE</scope>
    <source>
        <strain evidence="10">UTEX B ZZ1240</strain>
    </source>
</reference>
<dbReference type="SUPFAM" id="SSF53271">
    <property type="entry name" value="PRTase-like"/>
    <property type="match status" value="1"/>
</dbReference>
<dbReference type="PROSITE" id="PS51278">
    <property type="entry name" value="GATASE_TYPE_2"/>
    <property type="match status" value="1"/>
</dbReference>
<dbReference type="Pfam" id="PF13522">
    <property type="entry name" value="GATase_6"/>
    <property type="match status" value="1"/>
</dbReference>
<keyword evidence="6" id="KW-0658">Purine biosynthesis</keyword>
<dbReference type="PANTHER" id="PTHR11907">
    <property type="entry name" value="AMIDOPHOSPHORIBOSYLTRANSFERASE"/>
    <property type="match status" value="1"/>
</dbReference>
<dbReference type="CDD" id="cd06223">
    <property type="entry name" value="PRTases_typeI"/>
    <property type="match status" value="1"/>
</dbReference>
<dbReference type="InterPro" id="IPR029055">
    <property type="entry name" value="Ntn_hydrolases_N"/>
</dbReference>
<evidence type="ECO:0000256" key="4">
    <source>
        <dbReference type="ARBA" id="ARBA00022676"/>
    </source>
</evidence>
<keyword evidence="7" id="KW-0315">Glutamine amidotransferase</keyword>
<evidence type="ECO:0000256" key="6">
    <source>
        <dbReference type="ARBA" id="ARBA00022755"/>
    </source>
</evidence>
<dbReference type="InterPro" id="IPR005854">
    <property type="entry name" value="PurF"/>
</dbReference>
<feature type="compositionally biased region" description="Low complexity" evidence="8">
    <location>
        <begin position="517"/>
        <end position="528"/>
    </location>
</feature>
<comment type="caution">
    <text evidence="10">The sequence shown here is derived from an EMBL/GenBank/DDBJ whole genome shotgun (WGS) entry which is preliminary data.</text>
</comment>
<feature type="compositionally biased region" description="Polar residues" evidence="8">
    <location>
        <begin position="534"/>
        <end position="545"/>
    </location>
</feature>
<dbReference type="AlphaFoldDB" id="A0A835YP19"/>
<dbReference type="InterPro" id="IPR017932">
    <property type="entry name" value="GATase_2_dom"/>
</dbReference>
<name>A0A835YP19_9STRA</name>
<organism evidence="10 11">
    <name type="scientific">Tribonema minus</name>
    <dbReference type="NCBI Taxonomy" id="303371"/>
    <lineage>
        <taxon>Eukaryota</taxon>
        <taxon>Sar</taxon>
        <taxon>Stramenopiles</taxon>
        <taxon>Ochrophyta</taxon>
        <taxon>PX clade</taxon>
        <taxon>Xanthophyceae</taxon>
        <taxon>Tribonematales</taxon>
        <taxon>Tribonemataceae</taxon>
        <taxon>Tribonema</taxon>
    </lineage>
</organism>